<evidence type="ECO:0000313" key="2">
    <source>
        <dbReference type="Proteomes" id="UP000191901"/>
    </source>
</evidence>
<dbReference type="KEGG" id="hhg:XM38_035350"/>
<evidence type="ECO:0000313" key="1">
    <source>
        <dbReference type="EMBL" id="ASC72577.1"/>
    </source>
</evidence>
<proteinExistence type="predicted"/>
<dbReference type="Proteomes" id="UP000191901">
    <property type="component" value="Chromosome"/>
</dbReference>
<sequence length="125" mass="14832">MDPNLDAVFERLQRSEFRRRFRLLEREREYLQRQGVATILQHGADFIEQRLAPAHPSRDGRQTPWRGHPVFIAQHATGTCCRRCLSRWHGIPPGQALTSTQQQYILRVIEAWLRRQRVSWDQTTD</sequence>
<dbReference type="Pfam" id="PF13811">
    <property type="entry name" value="DUF4186"/>
    <property type="match status" value="1"/>
</dbReference>
<dbReference type="OrthoDB" id="9787478at2"/>
<accession>A0A1Z3HR15</accession>
<reference evidence="1 2" key="1">
    <citation type="journal article" date="2016" name="Biochim. Biophys. Acta">
        <title>Characterization of red-shifted phycobilisomes isolated from the chlorophyll f-containing cyanobacterium Halomicronema hongdechloris.</title>
        <authorList>
            <person name="Li Y."/>
            <person name="Lin Y."/>
            <person name="Garvey C.J."/>
            <person name="Birch D."/>
            <person name="Corkery R.W."/>
            <person name="Loughlin P.C."/>
            <person name="Scheer H."/>
            <person name="Willows R.D."/>
            <person name="Chen M."/>
        </authorList>
    </citation>
    <scope>NUCLEOTIDE SEQUENCE [LARGE SCALE GENOMIC DNA]</scope>
    <source>
        <strain evidence="1 2">C2206</strain>
    </source>
</reference>
<dbReference type="InterPro" id="IPR020378">
    <property type="entry name" value="DUF4186"/>
</dbReference>
<organism evidence="1 2">
    <name type="scientific">Halomicronema hongdechloris C2206</name>
    <dbReference type="NCBI Taxonomy" id="1641165"/>
    <lineage>
        <taxon>Bacteria</taxon>
        <taxon>Bacillati</taxon>
        <taxon>Cyanobacteriota</taxon>
        <taxon>Cyanophyceae</taxon>
        <taxon>Nodosilineales</taxon>
        <taxon>Nodosilineaceae</taxon>
        <taxon>Halomicronema</taxon>
    </lineage>
</organism>
<dbReference type="EMBL" id="CP021983">
    <property type="protein sequence ID" value="ASC72577.1"/>
    <property type="molecule type" value="Genomic_DNA"/>
</dbReference>
<keyword evidence="2" id="KW-1185">Reference proteome</keyword>
<evidence type="ECO:0008006" key="3">
    <source>
        <dbReference type="Google" id="ProtNLM"/>
    </source>
</evidence>
<dbReference type="AlphaFoldDB" id="A0A1Z3HR15"/>
<protein>
    <recommendedName>
        <fullName evidence="3">DUF4186 domain-containing protein</fullName>
    </recommendedName>
</protein>
<dbReference type="RefSeq" id="WP_080806622.1">
    <property type="nucleotide sequence ID" value="NZ_CP021983.2"/>
</dbReference>
<name>A0A1Z3HR15_9CYAN</name>
<gene>
    <name evidence="1" type="ORF">XM38_035350</name>
</gene>